<dbReference type="GO" id="GO:0016887">
    <property type="term" value="F:ATP hydrolysis activity"/>
    <property type="evidence" value="ECO:0007669"/>
    <property type="project" value="InterPro"/>
</dbReference>
<gene>
    <name evidence="9" type="ORF">HW555_014172</name>
</gene>
<keyword evidence="10" id="KW-1185">Reference proteome</keyword>
<keyword evidence="6" id="KW-1133">Transmembrane helix</keyword>
<evidence type="ECO:0000313" key="10">
    <source>
        <dbReference type="Proteomes" id="UP000648187"/>
    </source>
</evidence>
<dbReference type="GO" id="GO:0016020">
    <property type="term" value="C:membrane"/>
    <property type="evidence" value="ECO:0007669"/>
    <property type="project" value="UniProtKB-SubCell"/>
</dbReference>
<evidence type="ECO:0000256" key="1">
    <source>
        <dbReference type="ARBA" id="ARBA00004141"/>
    </source>
</evidence>
<dbReference type="Gene3D" id="1.10.3720.10">
    <property type="entry name" value="MetI-like"/>
    <property type="match status" value="1"/>
</dbReference>
<dbReference type="InterPro" id="IPR003593">
    <property type="entry name" value="AAA+_ATPase"/>
</dbReference>
<dbReference type="Proteomes" id="UP000648187">
    <property type="component" value="Unassembled WGS sequence"/>
</dbReference>
<dbReference type="CDD" id="cd06261">
    <property type="entry name" value="TM_PBP2"/>
    <property type="match status" value="1"/>
</dbReference>
<comment type="caution">
    <text evidence="9">The sequence shown here is derived from an EMBL/GenBank/DDBJ whole genome shotgun (WGS) entry which is preliminary data.</text>
</comment>
<keyword evidence="4" id="KW-0547">Nucleotide-binding</keyword>
<dbReference type="PROSITE" id="PS00211">
    <property type="entry name" value="ABC_TRANSPORTER_1"/>
    <property type="match status" value="1"/>
</dbReference>
<evidence type="ECO:0000256" key="7">
    <source>
        <dbReference type="ARBA" id="ARBA00023136"/>
    </source>
</evidence>
<dbReference type="InterPro" id="IPR017871">
    <property type="entry name" value="ABC_transporter-like_CS"/>
</dbReference>
<sequence length="517" mass="57127">REAGLSLGLSRWETVTKVVVPEALPGILTGVILSSGRIFGEAAALIYTAGQSAPALDFSNWNPLSVSSPISIFRQAETLAVHIWKVNTEVPDPIALYTDDLHVWYGDNEAIKGVNLAFEKNKITALIGPSGCGKSTYLRSLNRMNDGIANTRVTGDIMYKDVNVNTKEVDVYEMRKRIGMVFQRPNPFSKSIYDNITFALKQHGEKDKKKLDEIVETSLKQAALWDQVKDSLDKSALALSGGQQQRLCIARAIAMKPDILLLDEPASALDPISTDLHLYYGKKEALKGIDLSINQGEITAMIGPSGCGKSTYLRSLNRMNDLIPGVTITGSVLYKDKDIYGPKTDTVELRKEIGMVFQQPNPFPFSIYENVIYGLRLKGEKDKQVLDAAVENSLKAASVWDDVKDKLHKSALSLSGGQQQRVCIARVLAVDPEIILLDEPTSALDPVSSGKIENMLLTLKEKYTMIMVTHNMSQASRISDKTAFFLQGELIEFNDTKKIFLNPKEKQTEDYISGKFG</sequence>
<evidence type="ECO:0000256" key="5">
    <source>
        <dbReference type="ARBA" id="ARBA00022840"/>
    </source>
</evidence>
<evidence type="ECO:0000256" key="2">
    <source>
        <dbReference type="ARBA" id="ARBA00022448"/>
    </source>
</evidence>
<dbReference type="SUPFAM" id="SSF52540">
    <property type="entry name" value="P-loop containing nucleoside triphosphate hydrolases"/>
    <property type="match status" value="2"/>
</dbReference>
<dbReference type="EMBL" id="JACKWZ010000880">
    <property type="protein sequence ID" value="KAF9404798.1"/>
    <property type="molecule type" value="Genomic_DNA"/>
</dbReference>
<dbReference type="PROSITE" id="PS50893">
    <property type="entry name" value="ABC_TRANSPORTER_2"/>
    <property type="match status" value="2"/>
</dbReference>
<dbReference type="Pfam" id="PF00528">
    <property type="entry name" value="BPD_transp_1"/>
    <property type="match status" value="1"/>
</dbReference>
<dbReference type="SMART" id="SM00382">
    <property type="entry name" value="AAA"/>
    <property type="match status" value="2"/>
</dbReference>
<evidence type="ECO:0000256" key="6">
    <source>
        <dbReference type="ARBA" id="ARBA00022989"/>
    </source>
</evidence>
<feature type="domain" description="ABC transporter" evidence="8">
    <location>
        <begin position="271"/>
        <end position="512"/>
    </location>
</feature>
<dbReference type="CDD" id="cd03260">
    <property type="entry name" value="ABC_PstB_phosphate_transporter"/>
    <property type="match status" value="1"/>
</dbReference>
<dbReference type="InterPro" id="IPR000515">
    <property type="entry name" value="MetI-like"/>
</dbReference>
<organism evidence="9 10">
    <name type="scientific">Spodoptera exigua</name>
    <name type="common">Beet armyworm</name>
    <name type="synonym">Noctua fulgens</name>
    <dbReference type="NCBI Taxonomy" id="7107"/>
    <lineage>
        <taxon>Eukaryota</taxon>
        <taxon>Metazoa</taxon>
        <taxon>Ecdysozoa</taxon>
        <taxon>Arthropoda</taxon>
        <taxon>Hexapoda</taxon>
        <taxon>Insecta</taxon>
        <taxon>Pterygota</taxon>
        <taxon>Neoptera</taxon>
        <taxon>Endopterygota</taxon>
        <taxon>Lepidoptera</taxon>
        <taxon>Glossata</taxon>
        <taxon>Ditrysia</taxon>
        <taxon>Noctuoidea</taxon>
        <taxon>Noctuidae</taxon>
        <taxon>Amphipyrinae</taxon>
        <taxon>Spodoptera</taxon>
    </lineage>
</organism>
<reference evidence="9" key="1">
    <citation type="submission" date="2020-08" db="EMBL/GenBank/DDBJ databases">
        <title>Spodoptera exigua strain:BAW_Kor-Di-RS1 Genome sequencing and assembly.</title>
        <authorList>
            <person name="Kim J."/>
            <person name="Nam H.Y."/>
            <person name="Kwon M."/>
            <person name="Choi J.H."/>
            <person name="Cho S.R."/>
            <person name="Kim G.-H."/>
        </authorList>
    </citation>
    <scope>NUCLEOTIDE SEQUENCE</scope>
    <source>
        <strain evidence="9">BAW_Kor-Di-RS1</strain>
        <tissue evidence="9">Whole-body</tissue>
    </source>
</reference>
<accession>A0A835L1R9</accession>
<feature type="non-terminal residue" evidence="9">
    <location>
        <position position="517"/>
    </location>
</feature>
<proteinExistence type="predicted"/>
<evidence type="ECO:0000256" key="3">
    <source>
        <dbReference type="ARBA" id="ARBA00022692"/>
    </source>
</evidence>
<dbReference type="PANTHER" id="PTHR43423:SF1">
    <property type="entry name" value="ABC TRANSPORTER I FAMILY MEMBER 17"/>
    <property type="match status" value="1"/>
</dbReference>
<dbReference type="InterPro" id="IPR027417">
    <property type="entry name" value="P-loop_NTPase"/>
</dbReference>
<comment type="subcellular location">
    <subcellularLocation>
        <location evidence="1">Membrane</location>
        <topology evidence="1">Multi-pass membrane protein</topology>
    </subcellularLocation>
</comment>
<keyword evidence="2" id="KW-0813">Transport</keyword>
<dbReference type="Gene3D" id="3.40.50.300">
    <property type="entry name" value="P-loop containing nucleotide triphosphate hydrolases"/>
    <property type="match status" value="2"/>
</dbReference>
<dbReference type="GO" id="GO:0005524">
    <property type="term" value="F:ATP binding"/>
    <property type="evidence" value="ECO:0007669"/>
    <property type="project" value="UniProtKB-KW"/>
</dbReference>
<protein>
    <recommendedName>
        <fullName evidence="8">ABC transporter domain-containing protein</fullName>
    </recommendedName>
</protein>
<name>A0A835L1R9_SPOEX</name>
<dbReference type="NCBIfam" id="TIGR00972">
    <property type="entry name" value="3a0107s01c2"/>
    <property type="match status" value="1"/>
</dbReference>
<dbReference type="Pfam" id="PF00005">
    <property type="entry name" value="ABC_tran"/>
    <property type="match status" value="2"/>
</dbReference>
<dbReference type="GO" id="GO:0035435">
    <property type="term" value="P:phosphate ion transmembrane transport"/>
    <property type="evidence" value="ECO:0007669"/>
    <property type="project" value="InterPro"/>
</dbReference>
<feature type="domain" description="ABC transporter" evidence="8">
    <location>
        <begin position="96"/>
        <end position="280"/>
    </location>
</feature>
<evidence type="ECO:0000256" key="4">
    <source>
        <dbReference type="ARBA" id="ARBA00022741"/>
    </source>
</evidence>
<dbReference type="InterPro" id="IPR005670">
    <property type="entry name" value="PstB-like"/>
</dbReference>
<dbReference type="GO" id="GO:0005315">
    <property type="term" value="F:phosphate transmembrane transporter activity"/>
    <property type="evidence" value="ECO:0007669"/>
    <property type="project" value="InterPro"/>
</dbReference>
<dbReference type="PANTHER" id="PTHR43423">
    <property type="entry name" value="ABC TRANSPORTER I FAMILY MEMBER 17"/>
    <property type="match status" value="1"/>
</dbReference>
<keyword evidence="3" id="KW-0812">Transmembrane</keyword>
<dbReference type="InterPro" id="IPR003439">
    <property type="entry name" value="ABC_transporter-like_ATP-bd"/>
</dbReference>
<dbReference type="InterPro" id="IPR035906">
    <property type="entry name" value="MetI-like_sf"/>
</dbReference>
<evidence type="ECO:0000259" key="8">
    <source>
        <dbReference type="PROSITE" id="PS50893"/>
    </source>
</evidence>
<evidence type="ECO:0000313" key="9">
    <source>
        <dbReference type="EMBL" id="KAF9404798.1"/>
    </source>
</evidence>
<keyword evidence="7" id="KW-0472">Membrane</keyword>
<dbReference type="AlphaFoldDB" id="A0A835L1R9"/>
<dbReference type="SUPFAM" id="SSF161098">
    <property type="entry name" value="MetI-like"/>
    <property type="match status" value="1"/>
</dbReference>
<keyword evidence="5" id="KW-0067">ATP-binding</keyword>